<name>A0A0V1L7E8_9BILA</name>
<dbReference type="AlphaFoldDB" id="A0A0V1L7E8"/>
<evidence type="ECO:0000313" key="2">
    <source>
        <dbReference type="Proteomes" id="UP000054721"/>
    </source>
</evidence>
<protein>
    <submittedName>
        <fullName evidence="1">Uncharacterized protein</fullName>
    </submittedName>
</protein>
<evidence type="ECO:0000313" key="1">
    <source>
        <dbReference type="EMBL" id="KRZ55350.1"/>
    </source>
</evidence>
<gene>
    <name evidence="1" type="ORF">T02_13619</name>
</gene>
<keyword evidence="2" id="KW-1185">Reference proteome</keyword>
<comment type="caution">
    <text evidence="1">The sequence shown here is derived from an EMBL/GenBank/DDBJ whole genome shotgun (WGS) entry which is preliminary data.</text>
</comment>
<dbReference type="EMBL" id="JYDW01000117">
    <property type="protein sequence ID" value="KRZ55350.1"/>
    <property type="molecule type" value="Genomic_DNA"/>
</dbReference>
<proteinExistence type="predicted"/>
<sequence length="99" mass="11025">MLLSLRDGVGVSVLSSVEIKIAQPRMKHDDLMRTHFTVIHQSGRGDKWPSFITTIPSVTTGRCAMMEEENKRSAPAVPSSKLEHVKLLEDECARCFGLD</sequence>
<dbReference type="Proteomes" id="UP000054721">
    <property type="component" value="Unassembled WGS sequence"/>
</dbReference>
<dbReference type="OrthoDB" id="10430354at2759"/>
<reference evidence="1 2" key="1">
    <citation type="submission" date="2015-05" db="EMBL/GenBank/DDBJ databases">
        <title>Evolution of Trichinella species and genotypes.</title>
        <authorList>
            <person name="Korhonen P.K."/>
            <person name="Edoardo P."/>
            <person name="Giuseppe L.R."/>
            <person name="Gasser R.B."/>
        </authorList>
    </citation>
    <scope>NUCLEOTIDE SEQUENCE [LARGE SCALE GENOMIC DNA]</scope>
    <source>
        <strain evidence="1">ISS10</strain>
    </source>
</reference>
<accession>A0A0V1L7E8</accession>
<organism evidence="1 2">
    <name type="scientific">Trichinella nativa</name>
    <dbReference type="NCBI Taxonomy" id="6335"/>
    <lineage>
        <taxon>Eukaryota</taxon>
        <taxon>Metazoa</taxon>
        <taxon>Ecdysozoa</taxon>
        <taxon>Nematoda</taxon>
        <taxon>Enoplea</taxon>
        <taxon>Dorylaimia</taxon>
        <taxon>Trichinellida</taxon>
        <taxon>Trichinellidae</taxon>
        <taxon>Trichinella</taxon>
    </lineage>
</organism>